<accession>A0AAV7NV40</accession>
<gene>
    <name evidence="2" type="ORF">NDU88_008144</name>
</gene>
<feature type="region of interest" description="Disordered" evidence="1">
    <location>
        <begin position="107"/>
        <end position="181"/>
    </location>
</feature>
<evidence type="ECO:0000256" key="1">
    <source>
        <dbReference type="SAM" id="MobiDB-lite"/>
    </source>
</evidence>
<reference evidence="2" key="1">
    <citation type="journal article" date="2022" name="bioRxiv">
        <title>Sequencing and chromosome-scale assembly of the giantPleurodeles waltlgenome.</title>
        <authorList>
            <person name="Brown T."/>
            <person name="Elewa A."/>
            <person name="Iarovenko S."/>
            <person name="Subramanian E."/>
            <person name="Araus A.J."/>
            <person name="Petzold A."/>
            <person name="Susuki M."/>
            <person name="Suzuki K.-i.T."/>
            <person name="Hayashi T."/>
            <person name="Toyoda A."/>
            <person name="Oliveira C."/>
            <person name="Osipova E."/>
            <person name="Leigh N.D."/>
            <person name="Simon A."/>
            <person name="Yun M.H."/>
        </authorList>
    </citation>
    <scope>NUCLEOTIDE SEQUENCE</scope>
    <source>
        <strain evidence="2">20211129_DDA</strain>
        <tissue evidence="2">Liver</tissue>
    </source>
</reference>
<proteinExistence type="predicted"/>
<feature type="compositionally biased region" description="Basic and acidic residues" evidence="1">
    <location>
        <begin position="143"/>
        <end position="153"/>
    </location>
</feature>
<name>A0AAV7NV40_PLEWA</name>
<organism evidence="2 3">
    <name type="scientific">Pleurodeles waltl</name>
    <name type="common">Iberian ribbed newt</name>
    <dbReference type="NCBI Taxonomy" id="8319"/>
    <lineage>
        <taxon>Eukaryota</taxon>
        <taxon>Metazoa</taxon>
        <taxon>Chordata</taxon>
        <taxon>Craniata</taxon>
        <taxon>Vertebrata</taxon>
        <taxon>Euteleostomi</taxon>
        <taxon>Amphibia</taxon>
        <taxon>Batrachia</taxon>
        <taxon>Caudata</taxon>
        <taxon>Salamandroidea</taxon>
        <taxon>Salamandridae</taxon>
        <taxon>Pleurodelinae</taxon>
        <taxon>Pleurodeles</taxon>
    </lineage>
</organism>
<dbReference type="AlphaFoldDB" id="A0AAV7NV40"/>
<comment type="caution">
    <text evidence="2">The sequence shown here is derived from an EMBL/GenBank/DDBJ whole genome shotgun (WGS) entry which is preliminary data.</text>
</comment>
<dbReference type="Proteomes" id="UP001066276">
    <property type="component" value="Chromosome 8"/>
</dbReference>
<dbReference type="EMBL" id="JANPWB010000012">
    <property type="protein sequence ID" value="KAJ1119961.1"/>
    <property type="molecule type" value="Genomic_DNA"/>
</dbReference>
<protein>
    <submittedName>
        <fullName evidence="2">Uncharacterized protein</fullName>
    </submittedName>
</protein>
<feature type="compositionally biased region" description="Polar residues" evidence="1">
    <location>
        <begin position="171"/>
        <end position="181"/>
    </location>
</feature>
<evidence type="ECO:0000313" key="3">
    <source>
        <dbReference type="Proteomes" id="UP001066276"/>
    </source>
</evidence>
<evidence type="ECO:0000313" key="2">
    <source>
        <dbReference type="EMBL" id="KAJ1119961.1"/>
    </source>
</evidence>
<sequence>MLTATWDNWSEESEHFWATIRTLREGDTALALNQTKTQINLKSFDVGVGDGERPGVTGYDVDKEMECELDYNVLDPASSDPQCSRGTLKYTYSGSKDYFWVSRGQKEEQAKTKEEDGDLTRIQVETTEDRSLEQENVAPEGSGRIEREEKEPKNNSASAVQRPGRAAKGLTHTSPPCNVPG</sequence>
<keyword evidence="3" id="KW-1185">Reference proteome</keyword>